<feature type="region of interest" description="Disordered" evidence="5">
    <location>
        <begin position="287"/>
        <end position="312"/>
    </location>
</feature>
<dbReference type="RefSeq" id="XP_020909395.2">
    <property type="nucleotide sequence ID" value="XM_021053736.2"/>
</dbReference>
<dbReference type="PANTHER" id="PTHR47193:SF1">
    <property type="entry name" value="CATION CHANNEL SPERM-ASSOCIATED PROTEIN 1"/>
    <property type="match status" value="1"/>
</dbReference>
<evidence type="ECO:0000313" key="9">
    <source>
        <dbReference type="Proteomes" id="UP000887567"/>
    </source>
</evidence>
<feature type="transmembrane region" description="Helical" evidence="6">
    <location>
        <begin position="229"/>
        <end position="256"/>
    </location>
</feature>
<dbReference type="GO" id="GO:0030317">
    <property type="term" value="P:flagellated sperm motility"/>
    <property type="evidence" value="ECO:0007669"/>
    <property type="project" value="InterPro"/>
</dbReference>
<dbReference type="PANTHER" id="PTHR47193">
    <property type="entry name" value="CATION CHANNEL SPERM-ASSOCIATED PROTEIN 1"/>
    <property type="match status" value="1"/>
</dbReference>
<dbReference type="GO" id="GO:0036128">
    <property type="term" value="C:CatSper complex"/>
    <property type="evidence" value="ECO:0007669"/>
    <property type="project" value="InterPro"/>
</dbReference>
<feature type="compositionally biased region" description="Acidic residues" evidence="5">
    <location>
        <begin position="302"/>
        <end position="312"/>
    </location>
</feature>
<feature type="domain" description="Ion transport" evidence="7">
    <location>
        <begin position="28"/>
        <end position="261"/>
    </location>
</feature>
<dbReference type="OMA" id="WFFSAMD"/>
<keyword evidence="2 6" id="KW-0812">Transmembrane</keyword>
<dbReference type="InterPro" id="IPR027359">
    <property type="entry name" value="Volt_channel_dom_sf"/>
</dbReference>
<evidence type="ECO:0000256" key="6">
    <source>
        <dbReference type="SAM" id="Phobius"/>
    </source>
</evidence>
<evidence type="ECO:0000256" key="3">
    <source>
        <dbReference type="ARBA" id="ARBA00022989"/>
    </source>
</evidence>
<comment type="subcellular location">
    <subcellularLocation>
        <location evidence="1">Membrane</location>
        <topology evidence="1">Multi-pass membrane protein</topology>
    </subcellularLocation>
</comment>
<dbReference type="Gene3D" id="1.10.287.70">
    <property type="match status" value="1"/>
</dbReference>
<dbReference type="OrthoDB" id="431720at2759"/>
<evidence type="ECO:0000256" key="1">
    <source>
        <dbReference type="ARBA" id="ARBA00004141"/>
    </source>
</evidence>
<dbReference type="GO" id="GO:0005245">
    <property type="term" value="F:voltage-gated calcium channel activity"/>
    <property type="evidence" value="ECO:0007669"/>
    <property type="project" value="TreeGrafter"/>
</dbReference>
<dbReference type="GeneID" id="110247307"/>
<dbReference type="AlphaFoldDB" id="A0A913XS70"/>
<dbReference type="InterPro" id="IPR005821">
    <property type="entry name" value="Ion_trans_dom"/>
</dbReference>
<dbReference type="Pfam" id="PF00520">
    <property type="entry name" value="Ion_trans"/>
    <property type="match status" value="1"/>
</dbReference>
<dbReference type="GO" id="GO:0005227">
    <property type="term" value="F:calcium-activated cation channel activity"/>
    <property type="evidence" value="ECO:0007669"/>
    <property type="project" value="InterPro"/>
</dbReference>
<keyword evidence="3 6" id="KW-1133">Transmembrane helix</keyword>
<dbReference type="SUPFAM" id="SSF81324">
    <property type="entry name" value="Voltage-gated potassium channels"/>
    <property type="match status" value="1"/>
</dbReference>
<dbReference type="GO" id="GO:0060296">
    <property type="term" value="P:regulation of cilium beat frequency involved in ciliary motility"/>
    <property type="evidence" value="ECO:0007669"/>
    <property type="project" value="TreeGrafter"/>
</dbReference>
<feature type="transmembrane region" description="Helical" evidence="6">
    <location>
        <begin position="94"/>
        <end position="113"/>
    </location>
</feature>
<sequence>MTKHHHLPKNLENAGEFRRFVYELIESKMFGGAILFIILLNTVILVTQTDEAISVKAGWYFSALDNVFLAIYFAEIVLKLYALQRTFFSSGWNIMDFFIVLFTTVDFLLPLIVQNVSSFDVAAIFRLLRMFRAIRALRALRVLRTIRLLKNLQVIMTTVLKSFRALSTIVMLQSLFLYMFAVIGRGLFYEVSPDRFGNLGKAFFTLFQLITLDDWFYMYSDVVKKDTGYAYIIIYLLIYIVLENFIFMNLFVAVLVDNFQRTLTAVEEKKGHKKSGIHIRSVFAGEEEVQQEDTGSLGSFSEESEEDEDLEEEIGWKPKQIEDFYPTDKFHDKKMRELLNQYYILLTSLEYNMQHGQRSQKTVNDLIDITVAIPDVPEELI</sequence>
<evidence type="ECO:0000313" key="8">
    <source>
        <dbReference type="EnsemblMetazoa" id="XP_020909395.2"/>
    </source>
</evidence>
<dbReference type="GO" id="GO:0007283">
    <property type="term" value="P:spermatogenesis"/>
    <property type="evidence" value="ECO:0007669"/>
    <property type="project" value="TreeGrafter"/>
</dbReference>
<dbReference type="Gene3D" id="1.20.120.350">
    <property type="entry name" value="Voltage-gated potassium channels. Chain C"/>
    <property type="match status" value="1"/>
</dbReference>
<dbReference type="EnsemblMetazoa" id="XM_021053736.2">
    <property type="protein sequence ID" value="XP_020909395.2"/>
    <property type="gene ID" value="LOC110247307"/>
</dbReference>
<name>A0A913XS70_EXADI</name>
<dbReference type="KEGG" id="epa:110247307"/>
<proteinExistence type="predicted"/>
<keyword evidence="9" id="KW-1185">Reference proteome</keyword>
<dbReference type="Proteomes" id="UP000887567">
    <property type="component" value="Unplaced"/>
</dbReference>
<evidence type="ECO:0000256" key="4">
    <source>
        <dbReference type="ARBA" id="ARBA00023136"/>
    </source>
</evidence>
<protein>
    <recommendedName>
        <fullName evidence="7">Ion transport domain-containing protein</fullName>
    </recommendedName>
</protein>
<dbReference type="InterPro" id="IPR028746">
    <property type="entry name" value="CatSper1"/>
</dbReference>
<keyword evidence="4 6" id="KW-0472">Membrane</keyword>
<feature type="transmembrane region" description="Helical" evidence="6">
    <location>
        <begin position="29"/>
        <end position="47"/>
    </location>
</feature>
<evidence type="ECO:0000259" key="7">
    <source>
        <dbReference type="Pfam" id="PF00520"/>
    </source>
</evidence>
<evidence type="ECO:0000256" key="5">
    <source>
        <dbReference type="SAM" id="MobiDB-lite"/>
    </source>
</evidence>
<evidence type="ECO:0000256" key="2">
    <source>
        <dbReference type="ARBA" id="ARBA00022692"/>
    </source>
</evidence>
<reference evidence="8" key="1">
    <citation type="submission" date="2022-11" db="UniProtKB">
        <authorList>
            <consortium name="EnsemblMetazoa"/>
        </authorList>
    </citation>
    <scope>IDENTIFICATION</scope>
</reference>
<feature type="transmembrane region" description="Helical" evidence="6">
    <location>
        <begin position="199"/>
        <end position="217"/>
    </location>
</feature>
<feature type="transmembrane region" description="Helical" evidence="6">
    <location>
        <begin position="165"/>
        <end position="187"/>
    </location>
</feature>
<accession>A0A913XS70</accession>
<organism evidence="8 9">
    <name type="scientific">Exaiptasia diaphana</name>
    <name type="common">Tropical sea anemone</name>
    <name type="synonym">Aiptasia pulchella</name>
    <dbReference type="NCBI Taxonomy" id="2652724"/>
    <lineage>
        <taxon>Eukaryota</taxon>
        <taxon>Metazoa</taxon>
        <taxon>Cnidaria</taxon>
        <taxon>Anthozoa</taxon>
        <taxon>Hexacorallia</taxon>
        <taxon>Actiniaria</taxon>
        <taxon>Aiptasiidae</taxon>
        <taxon>Exaiptasia</taxon>
    </lineage>
</organism>
<feature type="transmembrane region" description="Helical" evidence="6">
    <location>
        <begin position="59"/>
        <end position="82"/>
    </location>
</feature>